<keyword evidence="1" id="KW-1133">Transmembrane helix</keyword>
<dbReference type="STRING" id="56723.ENSLBEP00000028658"/>
<keyword evidence="3" id="KW-1185">Reference proteome</keyword>
<evidence type="ECO:0000313" key="3">
    <source>
        <dbReference type="Proteomes" id="UP000261660"/>
    </source>
</evidence>
<evidence type="ECO:0000313" key="2">
    <source>
        <dbReference type="Ensembl" id="ENSLBEP00000028658.1"/>
    </source>
</evidence>
<evidence type="ECO:0000256" key="1">
    <source>
        <dbReference type="SAM" id="Phobius"/>
    </source>
</evidence>
<feature type="transmembrane region" description="Helical" evidence="1">
    <location>
        <begin position="139"/>
        <end position="163"/>
    </location>
</feature>
<reference evidence="2" key="2">
    <citation type="submission" date="2025-09" db="UniProtKB">
        <authorList>
            <consortium name="Ensembl"/>
        </authorList>
    </citation>
    <scope>IDENTIFICATION</scope>
</reference>
<reference evidence="2" key="1">
    <citation type="submission" date="2025-08" db="UniProtKB">
        <authorList>
            <consortium name="Ensembl"/>
        </authorList>
    </citation>
    <scope>IDENTIFICATION</scope>
</reference>
<protein>
    <submittedName>
        <fullName evidence="2">Uncharacterized protein</fullName>
    </submittedName>
</protein>
<accession>A0A3Q3GCF5</accession>
<dbReference type="Ensembl" id="ENSLBET00000030004.1">
    <property type="protein sequence ID" value="ENSLBEP00000028658.1"/>
    <property type="gene ID" value="ENSLBEG00000021713.1"/>
</dbReference>
<sequence length="190" mass="20976">LVSKMIQHKLNPYLTLWYASFLTHRIQFVKVNNTLSSAITTNVGAQLCFSLFIQMTVGLIHNTLKYSDDTALISLLSNSNNPGLHQHAVNKMVMWSDKHALKIKAKKTEEIVFGSPSDAHKAPILIHDEKIKQVSSYKYLGIMIDHLVVSNVCILSVVLSLSVVSNVCILSVVLCLSVVSNVCILSVVLC</sequence>
<name>A0A3Q3GCF5_9LABR</name>
<dbReference type="Proteomes" id="UP000261660">
    <property type="component" value="Unplaced"/>
</dbReference>
<organism evidence="2 3">
    <name type="scientific">Labrus bergylta</name>
    <name type="common">ballan wrasse</name>
    <dbReference type="NCBI Taxonomy" id="56723"/>
    <lineage>
        <taxon>Eukaryota</taxon>
        <taxon>Metazoa</taxon>
        <taxon>Chordata</taxon>
        <taxon>Craniata</taxon>
        <taxon>Vertebrata</taxon>
        <taxon>Euteleostomi</taxon>
        <taxon>Actinopterygii</taxon>
        <taxon>Neopterygii</taxon>
        <taxon>Teleostei</taxon>
        <taxon>Neoteleostei</taxon>
        <taxon>Acanthomorphata</taxon>
        <taxon>Eupercaria</taxon>
        <taxon>Labriformes</taxon>
        <taxon>Labridae</taxon>
        <taxon>Labrus</taxon>
    </lineage>
</organism>
<feature type="transmembrane region" description="Helical" evidence="1">
    <location>
        <begin position="169"/>
        <end position="189"/>
    </location>
</feature>
<keyword evidence="1" id="KW-0812">Transmembrane</keyword>
<proteinExistence type="predicted"/>
<dbReference type="InParanoid" id="A0A3Q3GCF5"/>
<keyword evidence="1" id="KW-0472">Membrane</keyword>
<dbReference type="AlphaFoldDB" id="A0A3Q3GCF5"/>